<dbReference type="PANTHER" id="PTHR28236">
    <property type="entry name" value="54S RIBOSOMAL PROTEIN L44, MITOCHONDRIAL"/>
    <property type="match status" value="1"/>
</dbReference>
<comment type="similarity">
    <text evidence="2">Belongs to the mitochondrion-specific ribosomal protein mL53 family.</text>
</comment>
<evidence type="ECO:0000313" key="9">
    <source>
        <dbReference type="Proteomes" id="UP000662931"/>
    </source>
</evidence>
<name>A0A875S2M4_EENNA</name>
<accession>A0A875S2M4</accession>
<keyword evidence="9" id="KW-1185">Reference proteome</keyword>
<dbReference type="EMBL" id="CP064812">
    <property type="protein sequence ID" value="QPG73594.1"/>
    <property type="molecule type" value="Genomic_DNA"/>
</dbReference>
<evidence type="ECO:0000256" key="5">
    <source>
        <dbReference type="ARBA" id="ARBA00023274"/>
    </source>
</evidence>
<dbReference type="Gene3D" id="3.40.30.10">
    <property type="entry name" value="Glutaredoxin"/>
    <property type="match status" value="1"/>
</dbReference>
<dbReference type="Proteomes" id="UP000662931">
    <property type="component" value="Chromosome 1"/>
</dbReference>
<comment type="subcellular location">
    <subcellularLocation>
        <location evidence="1">Mitochondrion</location>
    </subcellularLocation>
</comment>
<dbReference type="PANTHER" id="PTHR28236:SF1">
    <property type="entry name" value="LARGE RIBOSOMAL SUBUNIT PROTEIN ML53"/>
    <property type="match status" value="1"/>
</dbReference>
<sequence length="96" mass="11049">MITKYFTNVVVKFNPFGPEARAARSVLSEIPPKLRTQCKVDLEVLTKNSTNNPLVEVTFKDKTIMKGNPAQMTMEDFAHMFDRHSRQLQFKDDVSE</sequence>
<dbReference type="KEGG" id="bnn:FOA43_000906"/>
<dbReference type="Pfam" id="PF10780">
    <property type="entry name" value="MRP_L53"/>
    <property type="match status" value="1"/>
</dbReference>
<evidence type="ECO:0000256" key="4">
    <source>
        <dbReference type="ARBA" id="ARBA00023128"/>
    </source>
</evidence>
<protein>
    <recommendedName>
        <fullName evidence="6">Large ribosomal subunit protein mL53</fullName>
    </recommendedName>
    <alternativeName>
        <fullName evidence="7">54S ribosomal protein L44, mitochondrial</fullName>
    </alternativeName>
</protein>
<dbReference type="AlphaFoldDB" id="A0A875S2M4"/>
<dbReference type="InterPro" id="IPR042776">
    <property type="entry name" value="Ribosomal_mL53_fung"/>
</dbReference>
<keyword evidence="5" id="KW-0687">Ribonucleoprotein</keyword>
<evidence type="ECO:0000256" key="2">
    <source>
        <dbReference type="ARBA" id="ARBA00005557"/>
    </source>
</evidence>
<dbReference type="GeneID" id="62194307"/>
<reference evidence="8" key="1">
    <citation type="submission" date="2020-10" db="EMBL/GenBank/DDBJ databases">
        <authorList>
            <person name="Roach M.J.R."/>
        </authorList>
    </citation>
    <scope>NUCLEOTIDE SEQUENCE</scope>
    <source>
        <strain evidence="8">CBS 1945</strain>
    </source>
</reference>
<organism evidence="8 9">
    <name type="scientific">Eeniella nana</name>
    <name type="common">Yeast</name>
    <name type="synonym">Brettanomyces nanus</name>
    <dbReference type="NCBI Taxonomy" id="13502"/>
    <lineage>
        <taxon>Eukaryota</taxon>
        <taxon>Fungi</taxon>
        <taxon>Dikarya</taxon>
        <taxon>Ascomycota</taxon>
        <taxon>Saccharomycotina</taxon>
        <taxon>Pichiomycetes</taxon>
        <taxon>Pichiales</taxon>
        <taxon>Pichiaceae</taxon>
        <taxon>Brettanomyces</taxon>
    </lineage>
</organism>
<evidence type="ECO:0000256" key="6">
    <source>
        <dbReference type="ARBA" id="ARBA00035180"/>
    </source>
</evidence>
<keyword evidence="3" id="KW-0689">Ribosomal protein</keyword>
<dbReference type="RefSeq" id="XP_038777159.1">
    <property type="nucleotide sequence ID" value="XM_038921231.1"/>
</dbReference>
<evidence type="ECO:0000313" key="8">
    <source>
        <dbReference type="EMBL" id="QPG73594.1"/>
    </source>
</evidence>
<evidence type="ECO:0000256" key="1">
    <source>
        <dbReference type="ARBA" id="ARBA00004173"/>
    </source>
</evidence>
<proteinExistence type="inferred from homology"/>
<evidence type="ECO:0000256" key="3">
    <source>
        <dbReference type="ARBA" id="ARBA00022980"/>
    </source>
</evidence>
<dbReference type="InterPro" id="IPR019716">
    <property type="entry name" value="Ribosomal_mL53"/>
</dbReference>
<keyword evidence="4" id="KW-0496">Mitochondrion</keyword>
<evidence type="ECO:0000256" key="7">
    <source>
        <dbReference type="ARBA" id="ARBA00077936"/>
    </source>
</evidence>
<dbReference type="GO" id="GO:0003735">
    <property type="term" value="F:structural constituent of ribosome"/>
    <property type="evidence" value="ECO:0007669"/>
    <property type="project" value="TreeGrafter"/>
</dbReference>
<dbReference type="GO" id="GO:0005762">
    <property type="term" value="C:mitochondrial large ribosomal subunit"/>
    <property type="evidence" value="ECO:0007669"/>
    <property type="project" value="TreeGrafter"/>
</dbReference>
<dbReference type="OrthoDB" id="4136894at2759"/>
<gene>
    <name evidence="8" type="ORF">FOA43_000906</name>
</gene>
<dbReference type="FunFam" id="3.40.30.10:FF:000260">
    <property type="entry name" value="Mitochondrial ribosomal protein L44"/>
    <property type="match status" value="1"/>
</dbReference>